<dbReference type="EMBL" id="CAJNJA010008877">
    <property type="protein sequence ID" value="CAE7241327.1"/>
    <property type="molecule type" value="Genomic_DNA"/>
</dbReference>
<protein>
    <submittedName>
        <fullName evidence="2">GIP protein</fullName>
    </submittedName>
</protein>
<name>A0A812LGK3_9DINO</name>
<dbReference type="Proteomes" id="UP000601435">
    <property type="component" value="Unassembled WGS sequence"/>
</dbReference>
<evidence type="ECO:0000313" key="3">
    <source>
        <dbReference type="Proteomes" id="UP000601435"/>
    </source>
</evidence>
<dbReference type="InterPro" id="IPR011604">
    <property type="entry name" value="PDDEXK-like_dom_sf"/>
</dbReference>
<dbReference type="Gene3D" id="3.90.320.10">
    <property type="match status" value="1"/>
</dbReference>
<dbReference type="AlphaFoldDB" id="A0A812LGK3"/>
<feature type="non-terminal residue" evidence="2">
    <location>
        <position position="1"/>
    </location>
</feature>
<gene>
    <name evidence="2" type="primary">GIP</name>
    <name evidence="2" type="ORF">SNEC2469_LOCUS4381</name>
</gene>
<reference evidence="2" key="1">
    <citation type="submission" date="2021-02" db="EMBL/GenBank/DDBJ databases">
        <authorList>
            <person name="Dougan E. K."/>
            <person name="Rhodes N."/>
            <person name="Thang M."/>
            <person name="Chan C."/>
        </authorList>
    </citation>
    <scope>NUCLEOTIDE SEQUENCE</scope>
</reference>
<feature type="region of interest" description="Disordered" evidence="1">
    <location>
        <begin position="251"/>
        <end position="274"/>
    </location>
</feature>
<dbReference type="OrthoDB" id="443730at2759"/>
<sequence length="748" mass="84215">VDVEAVCRRLRDLIWTHPGYRHLATIASMTDSQILARWENNRRVAAAEGTWMHAKCECLLNGGSVPAHSPEVCMFLKFLQDFQAEGWVIYRTEWAIYAQAEDLAGSIDAVAKRGSDFCILDWKRTRQLASKENGFGRHLRFPLDEIPDSVLWHYRIQLNVYAWILHQYYDVTARDLRVVCLHPDNEFTPLVIQVPLLSDCMDRFMSWRRQDMQSCMQLTDAAKDDLRAGQEGPHPSFSQSLRDELAHAVTASAERDRVAPPTDVRGGSQAEGPSFSQMIDEDIQQLEGSLVEHTVPIESSQKRQRIAEAGDAAALELAVSRFMQTEFDPALLQPHSNVTTEEGILHQISALRLTLQAFQPSQNWPANFRYIVEGALAVHRLRLLDISRREEVLFLELIEGSGRCIRAHDGQCFFYTDRGHWSAYEGVVPEATLARCKKFLMHLEGFFVLLGSNVLRDADAILSAAQALLERHSSMPDFLLGECEKAAICRLPTKSKGGGEEDQAVDGGKGEMPWTVAMANTIGKLYVKLQTSLLNDTLIKYYIAWCSLDVKRNGGFCTSDACFLFDVDGLNVVGKSATNNIYVFLPHRILDPLSEAVKERVQRFWRTTYWGNAAAFEVFLASLTLALRGENVDRAFWGVGSGGVGQSLQTAHLEAILGQYHSCLDMNIYFVDEEMRKQAASLVGKIVVTGQESVQGSRRPMREDIYKKHISADKVPERLPYAIQTALVELRGWKRFELNALPKFLGQL</sequence>
<accession>A0A812LGK3</accession>
<evidence type="ECO:0000313" key="2">
    <source>
        <dbReference type="EMBL" id="CAE7241327.1"/>
    </source>
</evidence>
<comment type="caution">
    <text evidence="2">The sequence shown here is derived from an EMBL/GenBank/DDBJ whole genome shotgun (WGS) entry which is preliminary data.</text>
</comment>
<proteinExistence type="predicted"/>
<organism evidence="2 3">
    <name type="scientific">Symbiodinium necroappetens</name>
    <dbReference type="NCBI Taxonomy" id="1628268"/>
    <lineage>
        <taxon>Eukaryota</taxon>
        <taxon>Sar</taxon>
        <taxon>Alveolata</taxon>
        <taxon>Dinophyceae</taxon>
        <taxon>Suessiales</taxon>
        <taxon>Symbiodiniaceae</taxon>
        <taxon>Symbiodinium</taxon>
    </lineage>
</organism>
<evidence type="ECO:0000256" key="1">
    <source>
        <dbReference type="SAM" id="MobiDB-lite"/>
    </source>
</evidence>
<keyword evidence="3" id="KW-1185">Reference proteome</keyword>